<evidence type="ECO:0000256" key="2">
    <source>
        <dbReference type="ARBA" id="ARBA00022571"/>
    </source>
</evidence>
<reference evidence="12" key="1">
    <citation type="journal article" date="2019" name="Int. J. Syst. Evol. Microbiol.">
        <title>The Global Catalogue of Microorganisms (GCM) 10K type strain sequencing project: providing services to taxonomists for standard genome sequencing and annotation.</title>
        <authorList>
            <consortium name="The Broad Institute Genomics Platform"/>
            <consortium name="The Broad Institute Genome Sequencing Center for Infectious Disease"/>
            <person name="Wu L."/>
            <person name="Ma J."/>
        </authorList>
    </citation>
    <scope>NUCLEOTIDE SEQUENCE [LARGE SCALE GENOMIC DNA]</scope>
    <source>
        <strain evidence="12">CECT 7184</strain>
    </source>
</reference>
<dbReference type="PANTHER" id="PTHR23342:SF0">
    <property type="entry name" value="N-ACETYLGLUTAMATE SYNTHASE, MITOCHONDRIAL"/>
    <property type="match status" value="1"/>
</dbReference>
<name>A0ABW0YQ78_9BACI</name>
<evidence type="ECO:0000313" key="12">
    <source>
        <dbReference type="Proteomes" id="UP001596142"/>
    </source>
</evidence>
<comment type="caution">
    <text evidence="11">The sequence shown here is derived from an EMBL/GenBank/DDBJ whole genome shotgun (WGS) entry which is preliminary data.</text>
</comment>
<dbReference type="InterPro" id="IPR001048">
    <property type="entry name" value="Asp/Glu/Uridylate_kinase"/>
</dbReference>
<dbReference type="Proteomes" id="UP001596142">
    <property type="component" value="Unassembled WGS sequence"/>
</dbReference>
<dbReference type="EMBL" id="JBHSOZ010000003">
    <property type="protein sequence ID" value="MFC5712529.1"/>
    <property type="molecule type" value="Genomic_DNA"/>
</dbReference>
<feature type="site" description="Transition state stabilizer" evidence="9">
    <location>
        <position position="215"/>
    </location>
</feature>
<dbReference type="Gene3D" id="3.40.1160.10">
    <property type="entry name" value="Acetylglutamate kinase-like"/>
    <property type="match status" value="1"/>
</dbReference>
<evidence type="ECO:0000256" key="7">
    <source>
        <dbReference type="ARBA" id="ARBA00022840"/>
    </source>
</evidence>
<comment type="similarity">
    <text evidence="9">Belongs to the acetylglutamate kinase family. ArgB subfamily.</text>
</comment>
<proteinExistence type="inferred from homology"/>
<feature type="domain" description="Aspartate/glutamate/uridylate kinase" evidence="10">
    <location>
        <begin position="4"/>
        <end position="233"/>
    </location>
</feature>
<keyword evidence="9" id="KW-0963">Cytoplasm</keyword>
<feature type="binding site" evidence="9">
    <location>
        <begin position="41"/>
        <end position="42"/>
    </location>
    <ligand>
        <name>substrate</name>
    </ligand>
</feature>
<evidence type="ECO:0000256" key="1">
    <source>
        <dbReference type="ARBA" id="ARBA00004828"/>
    </source>
</evidence>
<dbReference type="InterPro" id="IPR004662">
    <property type="entry name" value="AcgluKinase_fam"/>
</dbReference>
<dbReference type="HAMAP" id="MF_00082">
    <property type="entry name" value="ArgB"/>
    <property type="match status" value="1"/>
</dbReference>
<dbReference type="PANTHER" id="PTHR23342">
    <property type="entry name" value="N-ACETYLGLUTAMATE SYNTHASE"/>
    <property type="match status" value="1"/>
</dbReference>
<organism evidence="11 12">
    <name type="scientific">Thalassorhabdus alkalitolerans</name>
    <dbReference type="NCBI Taxonomy" id="2282697"/>
    <lineage>
        <taxon>Bacteria</taxon>
        <taxon>Bacillati</taxon>
        <taxon>Bacillota</taxon>
        <taxon>Bacilli</taxon>
        <taxon>Bacillales</taxon>
        <taxon>Bacillaceae</taxon>
        <taxon>Thalassorhabdus</taxon>
    </lineage>
</organism>
<evidence type="ECO:0000256" key="5">
    <source>
        <dbReference type="ARBA" id="ARBA00022741"/>
    </source>
</evidence>
<dbReference type="EC" id="2.7.2.8" evidence="9"/>
<dbReference type="CDD" id="cd04238">
    <property type="entry name" value="AAK_NAGK-like"/>
    <property type="match status" value="1"/>
</dbReference>
<dbReference type="InterPro" id="IPR036393">
    <property type="entry name" value="AceGlu_kinase-like_sf"/>
</dbReference>
<keyword evidence="6 9" id="KW-0418">Kinase</keyword>
<evidence type="ECO:0000259" key="10">
    <source>
        <dbReference type="Pfam" id="PF00696"/>
    </source>
</evidence>
<dbReference type="Pfam" id="PF00696">
    <property type="entry name" value="AA_kinase"/>
    <property type="match status" value="1"/>
</dbReference>
<dbReference type="InterPro" id="IPR037528">
    <property type="entry name" value="ArgB"/>
</dbReference>
<dbReference type="PIRSF" id="PIRSF000728">
    <property type="entry name" value="NAGK"/>
    <property type="match status" value="1"/>
</dbReference>
<keyword evidence="12" id="KW-1185">Reference proteome</keyword>
<evidence type="ECO:0000256" key="4">
    <source>
        <dbReference type="ARBA" id="ARBA00022679"/>
    </source>
</evidence>
<keyword evidence="2 9" id="KW-0055">Arginine biosynthesis</keyword>
<evidence type="ECO:0000256" key="3">
    <source>
        <dbReference type="ARBA" id="ARBA00022605"/>
    </source>
</evidence>
<feature type="site" description="Transition state stabilizer" evidence="9">
    <location>
        <position position="8"/>
    </location>
</feature>
<sequence>MMEIVVIKCGGSTVDELNEEFFKGIVAMQTAGKYPIIVHGGGPAINSMLEKLEVEIQFIDGLRKTTPAVLEVAEMVLSGKVNKQIVQGLQRAGGKGLGISGCDGSLLQAVPVDLASLGLVGQINNVNVSLLHSLLNEGTIPVLSPIACTEEGDHLNVNADAAASSVANYMKAQELVFVTDVDGVLKDGQLLEVLSAAQVQELIDDGTVYGGMIPKVKAAVDSLQGEIEKVVIAGGKAGSRKEDGTIKGTAIVKEATATL</sequence>
<comment type="function">
    <text evidence="9">Catalyzes the ATP-dependent phosphorylation of N-acetyl-L-glutamate.</text>
</comment>
<keyword evidence="3 9" id="KW-0028">Amino-acid biosynthesis</keyword>
<comment type="catalytic activity">
    <reaction evidence="8 9">
        <text>N-acetyl-L-glutamate + ATP = N-acetyl-L-glutamyl 5-phosphate + ADP</text>
        <dbReference type="Rhea" id="RHEA:14629"/>
        <dbReference type="ChEBI" id="CHEBI:30616"/>
        <dbReference type="ChEBI" id="CHEBI:44337"/>
        <dbReference type="ChEBI" id="CHEBI:57936"/>
        <dbReference type="ChEBI" id="CHEBI:456216"/>
        <dbReference type="EC" id="2.7.2.8"/>
    </reaction>
</comment>
<evidence type="ECO:0000256" key="9">
    <source>
        <dbReference type="HAMAP-Rule" id="MF_00082"/>
    </source>
</evidence>
<keyword evidence="5 9" id="KW-0547">Nucleotide-binding</keyword>
<keyword evidence="4 9" id="KW-0808">Transferase</keyword>
<dbReference type="RefSeq" id="WP_385939699.1">
    <property type="nucleotide sequence ID" value="NZ_JBHSOZ010000003.1"/>
</dbReference>
<dbReference type="NCBIfam" id="TIGR00761">
    <property type="entry name" value="argB"/>
    <property type="match status" value="1"/>
</dbReference>
<keyword evidence="7 9" id="KW-0067">ATP-binding</keyword>
<accession>A0ABW0YQ78</accession>
<feature type="binding site" evidence="9">
    <location>
        <position position="63"/>
    </location>
    <ligand>
        <name>substrate</name>
    </ligand>
</feature>
<protein>
    <recommendedName>
        <fullName evidence="9">Acetylglutamate kinase</fullName>
        <ecNumber evidence="9">2.7.2.8</ecNumber>
    </recommendedName>
    <alternativeName>
        <fullName evidence="9">N-acetyl-L-glutamate 5-phosphotransferase</fullName>
    </alternativeName>
    <alternativeName>
        <fullName evidence="9">NAG kinase</fullName>
        <shortName evidence="9">NAGK</shortName>
    </alternativeName>
</protein>
<gene>
    <name evidence="9 11" type="primary">argB</name>
    <name evidence="11" type="ORF">ACFPU1_07025</name>
</gene>
<evidence type="ECO:0000313" key="11">
    <source>
        <dbReference type="EMBL" id="MFC5712529.1"/>
    </source>
</evidence>
<evidence type="ECO:0000256" key="8">
    <source>
        <dbReference type="ARBA" id="ARBA00048141"/>
    </source>
</evidence>
<evidence type="ECO:0000256" key="6">
    <source>
        <dbReference type="ARBA" id="ARBA00022777"/>
    </source>
</evidence>
<feature type="binding site" evidence="9">
    <location>
        <position position="156"/>
    </location>
    <ligand>
        <name>substrate</name>
    </ligand>
</feature>
<dbReference type="GO" id="GO:0003991">
    <property type="term" value="F:acetylglutamate kinase activity"/>
    <property type="evidence" value="ECO:0007669"/>
    <property type="project" value="UniProtKB-EC"/>
</dbReference>
<comment type="pathway">
    <text evidence="1 9">Amino-acid biosynthesis; L-arginine biosynthesis; N(2)-acetyl-L-ornithine from L-glutamate: step 2/4.</text>
</comment>
<dbReference type="SUPFAM" id="SSF53633">
    <property type="entry name" value="Carbamate kinase-like"/>
    <property type="match status" value="1"/>
</dbReference>
<comment type="subcellular location">
    <subcellularLocation>
        <location evidence="9">Cytoplasm</location>
    </subcellularLocation>
</comment>